<dbReference type="AlphaFoldDB" id="A0A4P9WIC2"/>
<gene>
    <name evidence="1" type="ORF">BDK51DRAFT_35369</name>
</gene>
<dbReference type="EMBL" id="KZ995189">
    <property type="protein sequence ID" value="RKO91188.1"/>
    <property type="molecule type" value="Genomic_DNA"/>
</dbReference>
<sequence>MAKKVQNFWDTVNFVFPSHFDTDLPNPAAFTPDFLMTIHRYIGSNRLIMDAWSYRPKWLAPAKGHYVYLKPVCIPIELPRLCCDVRTALLNYSETCKTRGRICSQFPRHKPVLEWEWKGRSARAVLASEGTYHGAHTAL</sequence>
<evidence type="ECO:0000313" key="2">
    <source>
        <dbReference type="Proteomes" id="UP000269721"/>
    </source>
</evidence>
<dbReference type="OrthoDB" id="2124009at2759"/>
<organism evidence="1 2">
    <name type="scientific">Blyttiomyces helicus</name>
    <dbReference type="NCBI Taxonomy" id="388810"/>
    <lineage>
        <taxon>Eukaryota</taxon>
        <taxon>Fungi</taxon>
        <taxon>Fungi incertae sedis</taxon>
        <taxon>Chytridiomycota</taxon>
        <taxon>Chytridiomycota incertae sedis</taxon>
        <taxon>Chytridiomycetes</taxon>
        <taxon>Chytridiomycetes incertae sedis</taxon>
        <taxon>Blyttiomyces</taxon>
    </lineage>
</organism>
<protein>
    <submittedName>
        <fullName evidence="1">Uncharacterized protein</fullName>
    </submittedName>
</protein>
<keyword evidence="2" id="KW-1185">Reference proteome</keyword>
<proteinExistence type="predicted"/>
<evidence type="ECO:0000313" key="1">
    <source>
        <dbReference type="EMBL" id="RKO91188.1"/>
    </source>
</evidence>
<dbReference type="Proteomes" id="UP000269721">
    <property type="component" value="Unassembled WGS sequence"/>
</dbReference>
<name>A0A4P9WIC2_9FUNG</name>
<reference evidence="2" key="1">
    <citation type="journal article" date="2018" name="Nat. Microbiol.">
        <title>Leveraging single-cell genomics to expand the fungal tree of life.</title>
        <authorList>
            <person name="Ahrendt S.R."/>
            <person name="Quandt C.A."/>
            <person name="Ciobanu D."/>
            <person name="Clum A."/>
            <person name="Salamov A."/>
            <person name="Andreopoulos B."/>
            <person name="Cheng J.F."/>
            <person name="Woyke T."/>
            <person name="Pelin A."/>
            <person name="Henrissat B."/>
            <person name="Reynolds N.K."/>
            <person name="Benny G.L."/>
            <person name="Smith M.E."/>
            <person name="James T.Y."/>
            <person name="Grigoriev I.V."/>
        </authorList>
    </citation>
    <scope>NUCLEOTIDE SEQUENCE [LARGE SCALE GENOMIC DNA]</scope>
</reference>
<accession>A0A4P9WIC2</accession>